<organism evidence="3 4">
    <name type="scientific">Dokdonella immobilis</name>
    <dbReference type="NCBI Taxonomy" id="578942"/>
    <lineage>
        <taxon>Bacteria</taxon>
        <taxon>Pseudomonadati</taxon>
        <taxon>Pseudomonadota</taxon>
        <taxon>Gammaproteobacteria</taxon>
        <taxon>Lysobacterales</taxon>
        <taxon>Rhodanobacteraceae</taxon>
        <taxon>Dokdonella</taxon>
    </lineage>
</organism>
<dbReference type="InterPro" id="IPR029058">
    <property type="entry name" value="AB_hydrolase_fold"/>
</dbReference>
<dbReference type="PRINTS" id="PR00111">
    <property type="entry name" value="ABHYDROLASE"/>
</dbReference>
<dbReference type="PANTHER" id="PTHR43798">
    <property type="entry name" value="MONOACYLGLYCEROL LIPASE"/>
    <property type="match status" value="1"/>
</dbReference>
<gene>
    <name evidence="3" type="ORF">SAMN05216289_10814</name>
</gene>
<keyword evidence="1" id="KW-0378">Hydrolase</keyword>
<dbReference type="GO" id="GO:0016020">
    <property type="term" value="C:membrane"/>
    <property type="evidence" value="ECO:0007669"/>
    <property type="project" value="TreeGrafter"/>
</dbReference>
<evidence type="ECO:0000313" key="3">
    <source>
        <dbReference type="EMBL" id="SFN21413.1"/>
    </source>
</evidence>
<dbReference type="Gene3D" id="3.40.50.1820">
    <property type="entry name" value="alpha/beta hydrolase"/>
    <property type="match status" value="1"/>
</dbReference>
<dbReference type="OrthoDB" id="9793083at2"/>
<dbReference type="GO" id="GO:0016787">
    <property type="term" value="F:hydrolase activity"/>
    <property type="evidence" value="ECO:0007669"/>
    <property type="project" value="UniProtKB-KW"/>
</dbReference>
<dbReference type="Proteomes" id="UP000198575">
    <property type="component" value="Unassembled WGS sequence"/>
</dbReference>
<dbReference type="AlphaFoldDB" id="A0A1I4X7C9"/>
<protein>
    <submittedName>
        <fullName evidence="3">3-oxoadipate enol-lactonase</fullName>
    </submittedName>
</protein>
<evidence type="ECO:0000313" key="4">
    <source>
        <dbReference type="Proteomes" id="UP000198575"/>
    </source>
</evidence>
<accession>A0A1I4X7C9</accession>
<dbReference type="InterPro" id="IPR000073">
    <property type="entry name" value="AB_hydrolase_1"/>
</dbReference>
<dbReference type="PANTHER" id="PTHR43798:SF31">
    <property type="entry name" value="AB HYDROLASE SUPERFAMILY PROTEIN YCLE"/>
    <property type="match status" value="1"/>
</dbReference>
<sequence length="285" mass="31343">MPYQQISGLRVHYRDHGRGDPLVLLHGLGSSSADWAFQAAPLGDHFRLIAPDLRGSGRSDAPPGPYSIAQFAADNWALLDDLGIERSHLLGFSLGGAVAMEMALQRPYAVARLMTINTLPSYRLDSWRKRMELVSQVAIVRGLGMRRLASLAARRLFREPHQAPMRRRVLEVVGNAPRVPYLDTVRALAHWCALDRLPGLQSEMLMLAGEHDYTPLSEKREYAERFGAKFAVVGGSRHGTPFDAVNSCNAVALAFFRGQPLPAAETLRIDTPERAPLAAPAAFSN</sequence>
<dbReference type="EMBL" id="FOVF01000008">
    <property type="protein sequence ID" value="SFN21413.1"/>
    <property type="molecule type" value="Genomic_DNA"/>
</dbReference>
<evidence type="ECO:0000256" key="1">
    <source>
        <dbReference type="ARBA" id="ARBA00022801"/>
    </source>
</evidence>
<dbReference type="RefSeq" id="WP_092406675.1">
    <property type="nucleotide sequence ID" value="NZ_FOVF01000008.1"/>
</dbReference>
<dbReference type="STRING" id="578942.SAMN05216289_10814"/>
<evidence type="ECO:0000259" key="2">
    <source>
        <dbReference type="Pfam" id="PF00561"/>
    </source>
</evidence>
<proteinExistence type="predicted"/>
<dbReference type="InterPro" id="IPR050266">
    <property type="entry name" value="AB_hydrolase_sf"/>
</dbReference>
<keyword evidence="4" id="KW-1185">Reference proteome</keyword>
<feature type="domain" description="AB hydrolase-1" evidence="2">
    <location>
        <begin position="21"/>
        <end position="128"/>
    </location>
</feature>
<reference evidence="3 4" key="1">
    <citation type="submission" date="2016-10" db="EMBL/GenBank/DDBJ databases">
        <authorList>
            <person name="de Groot N.N."/>
        </authorList>
    </citation>
    <scope>NUCLEOTIDE SEQUENCE [LARGE SCALE GENOMIC DNA]</scope>
    <source>
        <strain evidence="3 4">CGMCC 1.7659</strain>
    </source>
</reference>
<name>A0A1I4X7C9_9GAMM</name>
<dbReference type="SUPFAM" id="SSF53474">
    <property type="entry name" value="alpha/beta-Hydrolases"/>
    <property type="match status" value="1"/>
</dbReference>
<dbReference type="Pfam" id="PF00561">
    <property type="entry name" value="Abhydrolase_1"/>
    <property type="match status" value="1"/>
</dbReference>